<evidence type="ECO:0008006" key="4">
    <source>
        <dbReference type="Google" id="ProtNLM"/>
    </source>
</evidence>
<dbReference type="RefSeq" id="XP_016599759.1">
    <property type="nucleotide sequence ID" value="XM_016744046.1"/>
</dbReference>
<dbReference type="GeneID" id="27679466"/>
<dbReference type="Gene3D" id="3.80.10.10">
    <property type="entry name" value="Ribonuclease Inhibitor"/>
    <property type="match status" value="1"/>
</dbReference>
<dbReference type="SUPFAM" id="SSF52047">
    <property type="entry name" value="RNI-like"/>
    <property type="match status" value="1"/>
</dbReference>
<sequence>MLEETLEDKVGGLLYRLLDTSHDSPRCFVRELTISRYRLFSRLSTLSGPLATDTDKLPLSQLIERLPNLRQVRLELACDFSSNYMKSIDEHPQKPELHLLAGGWGKPCPRPLPRVTEIRVMWGTECGVGGEQLPLNQPDNFLNYITSCPNLKSCSWVAGNPKETVVGETPNDIEGSVIHKPFPFLEHLDLYQYYIGTQMWHGWEDHFNWSSLSSLEIGQGLFAPENLNVMTGRLSNLKRFKITGNNVQNEELCQSLENFLVAFDTLVDLELLNCFVPIHVITQHTRLANLCVHIFDTWNFLDSRTVFESEDLISLDALCPQLENLQLDIERDTEKEDWPQDVLDTVARSFSRVKTIALHSRQERSVQTSLPSDTENTTKAPDPRTCQRDMEGFKN</sequence>
<dbReference type="AlphaFoldDB" id="A0A0A2IUR5"/>
<protein>
    <recommendedName>
        <fullName evidence="4">Leucine-rich repeat, cysteine-containing subtype</fullName>
    </recommendedName>
</protein>
<proteinExistence type="predicted"/>
<reference evidence="2 3" key="1">
    <citation type="journal article" date="2015" name="Mol. Plant Microbe Interact.">
        <title>Genome, transcriptome, and functional analyses of Penicillium expansum provide new insights into secondary metabolism and pathogenicity.</title>
        <authorList>
            <person name="Ballester A.R."/>
            <person name="Marcet-Houben M."/>
            <person name="Levin E."/>
            <person name="Sela N."/>
            <person name="Selma-Lazaro C."/>
            <person name="Carmona L."/>
            <person name="Wisniewski M."/>
            <person name="Droby S."/>
            <person name="Gonzalez-Candelas L."/>
            <person name="Gabaldon T."/>
        </authorList>
    </citation>
    <scope>NUCLEOTIDE SEQUENCE [LARGE SCALE GENOMIC DNA]</scope>
    <source>
        <strain evidence="2 3">MD-8</strain>
    </source>
</reference>
<evidence type="ECO:0000256" key="1">
    <source>
        <dbReference type="SAM" id="MobiDB-lite"/>
    </source>
</evidence>
<name>A0A0A2IUR5_PENEN</name>
<dbReference type="InterPro" id="IPR032675">
    <property type="entry name" value="LRR_dom_sf"/>
</dbReference>
<dbReference type="OrthoDB" id="3945550at2759"/>
<comment type="caution">
    <text evidence="2">The sequence shown here is derived from an EMBL/GenBank/DDBJ whole genome shotgun (WGS) entry which is preliminary data.</text>
</comment>
<feature type="region of interest" description="Disordered" evidence="1">
    <location>
        <begin position="362"/>
        <end position="395"/>
    </location>
</feature>
<gene>
    <name evidence="2" type="ORF">PEX2_067750</name>
</gene>
<accession>A0A0A2IUR5</accession>
<feature type="compositionally biased region" description="Basic and acidic residues" evidence="1">
    <location>
        <begin position="381"/>
        <end position="395"/>
    </location>
</feature>
<dbReference type="HOGENOM" id="CLU_739615_0_0_1"/>
<dbReference type="PhylomeDB" id="A0A0A2IUR5"/>
<dbReference type="STRING" id="27334.A0A0A2IUR5"/>
<keyword evidence="3" id="KW-1185">Reference proteome</keyword>
<dbReference type="Proteomes" id="UP000030143">
    <property type="component" value="Unassembled WGS sequence"/>
</dbReference>
<evidence type="ECO:0000313" key="2">
    <source>
        <dbReference type="EMBL" id="KGO58265.1"/>
    </source>
</evidence>
<evidence type="ECO:0000313" key="3">
    <source>
        <dbReference type="Proteomes" id="UP000030143"/>
    </source>
</evidence>
<dbReference type="EMBL" id="JQFZ01000121">
    <property type="protein sequence ID" value="KGO58265.1"/>
    <property type="molecule type" value="Genomic_DNA"/>
</dbReference>
<feature type="compositionally biased region" description="Polar residues" evidence="1">
    <location>
        <begin position="365"/>
        <end position="379"/>
    </location>
</feature>
<dbReference type="VEuPathDB" id="FungiDB:PEXP_098050"/>
<organism evidence="2 3">
    <name type="scientific">Penicillium expansum</name>
    <name type="common">Blue mold rot fungus</name>
    <dbReference type="NCBI Taxonomy" id="27334"/>
    <lineage>
        <taxon>Eukaryota</taxon>
        <taxon>Fungi</taxon>
        <taxon>Dikarya</taxon>
        <taxon>Ascomycota</taxon>
        <taxon>Pezizomycotina</taxon>
        <taxon>Eurotiomycetes</taxon>
        <taxon>Eurotiomycetidae</taxon>
        <taxon>Eurotiales</taxon>
        <taxon>Aspergillaceae</taxon>
        <taxon>Penicillium</taxon>
    </lineage>
</organism>